<protein>
    <submittedName>
        <fullName evidence="1">Uncharacterized protein</fullName>
    </submittedName>
</protein>
<evidence type="ECO:0000313" key="2">
    <source>
        <dbReference type="Proteomes" id="UP000626109"/>
    </source>
</evidence>
<organism evidence="1 2">
    <name type="scientific">Polarella glacialis</name>
    <name type="common">Dinoflagellate</name>
    <dbReference type="NCBI Taxonomy" id="89957"/>
    <lineage>
        <taxon>Eukaryota</taxon>
        <taxon>Sar</taxon>
        <taxon>Alveolata</taxon>
        <taxon>Dinophyceae</taxon>
        <taxon>Suessiales</taxon>
        <taxon>Suessiaceae</taxon>
        <taxon>Polarella</taxon>
    </lineage>
</organism>
<evidence type="ECO:0000313" key="1">
    <source>
        <dbReference type="EMBL" id="CAE8731707.1"/>
    </source>
</evidence>
<reference evidence="1" key="1">
    <citation type="submission" date="2021-02" db="EMBL/GenBank/DDBJ databases">
        <authorList>
            <person name="Dougan E. K."/>
            <person name="Rhodes N."/>
            <person name="Thang M."/>
            <person name="Chan C."/>
        </authorList>
    </citation>
    <scope>NUCLEOTIDE SEQUENCE</scope>
</reference>
<dbReference type="EMBL" id="CAJNNW010036050">
    <property type="protein sequence ID" value="CAE8731707.1"/>
    <property type="molecule type" value="Genomic_DNA"/>
</dbReference>
<accession>A0A813LKH0</accession>
<dbReference type="Proteomes" id="UP000626109">
    <property type="component" value="Unassembled WGS sequence"/>
</dbReference>
<dbReference type="AlphaFoldDB" id="A0A813LKH0"/>
<proteinExistence type="predicted"/>
<sequence>MTLAYTSGLEVSARTLAADWCVKALLEKSFDIERIAKETGLPQGNSQGVIAVQVGMTVMAYFKAKHQDGTVGRSQKPREAKVLSGTDELVRVEFLANKKRHEIPANWIVSASDVPIQSVLASGCSAERLQRGKLAITLLRAEAAILAPFMEALKQSAAALEELEKKLTYFQKSGDDKASEQVIKIMQSYLEREIMEVDKDLIAMLPESLDKLPAMFNDPANSGGTFDNPMWRLPPVGGVIDSKFSTSVLSAASKVVEDDENVRDPPLIPADE</sequence>
<comment type="caution">
    <text evidence="1">The sequence shown here is derived from an EMBL/GenBank/DDBJ whole genome shotgun (WGS) entry which is preliminary data.</text>
</comment>
<name>A0A813LKH0_POLGL</name>
<gene>
    <name evidence="1" type="ORF">PGLA2088_LOCUS46118</name>
</gene>